<dbReference type="EMBL" id="VFNX01000001">
    <property type="protein sequence ID" value="TQK96553.1"/>
    <property type="molecule type" value="Genomic_DNA"/>
</dbReference>
<gene>
    <name evidence="1" type="ORF">FB563_1499</name>
</gene>
<evidence type="ECO:0000313" key="1">
    <source>
        <dbReference type="EMBL" id="TQK96553.1"/>
    </source>
</evidence>
<proteinExistence type="predicted"/>
<name>A0A542UBU2_9ACTN</name>
<comment type="caution">
    <text evidence="1">The sequence shown here is derived from an EMBL/GenBank/DDBJ whole genome shotgun (WGS) entry which is preliminary data.</text>
</comment>
<dbReference type="OrthoDB" id="4528954at2"/>
<dbReference type="AlphaFoldDB" id="A0A542UBU2"/>
<accession>A0A542UBU2</accession>
<organism evidence="1 2">
    <name type="scientific">Streptomyces puniciscabiei</name>
    <dbReference type="NCBI Taxonomy" id="164348"/>
    <lineage>
        <taxon>Bacteria</taxon>
        <taxon>Bacillati</taxon>
        <taxon>Actinomycetota</taxon>
        <taxon>Actinomycetes</taxon>
        <taxon>Kitasatosporales</taxon>
        <taxon>Streptomycetaceae</taxon>
        <taxon>Streptomyces</taxon>
    </lineage>
</organism>
<dbReference type="RefSeq" id="WP_142218546.1">
    <property type="nucleotide sequence ID" value="NZ_JBPJFI010000001.1"/>
</dbReference>
<protein>
    <submittedName>
        <fullName evidence="1">Uncharacterized protein</fullName>
    </submittedName>
</protein>
<dbReference type="Proteomes" id="UP000318103">
    <property type="component" value="Unassembled WGS sequence"/>
</dbReference>
<reference evidence="1 2" key="1">
    <citation type="submission" date="2019-06" db="EMBL/GenBank/DDBJ databases">
        <title>Sequencing the genomes of 1000 actinobacteria strains.</title>
        <authorList>
            <person name="Klenk H.-P."/>
        </authorList>
    </citation>
    <scope>NUCLEOTIDE SEQUENCE [LARGE SCALE GENOMIC DNA]</scope>
    <source>
        <strain evidence="1 2">DSM 41929</strain>
    </source>
</reference>
<sequence>MAYYEPFLAAIDMGDSNSSSDHFVAARFEPFRVRVGLLRPIADRVRQARAGQVSGLYGSVKEILLNTQERNLGRLEGHTATDGTLVETDWGAQLALNDR</sequence>
<keyword evidence="2" id="KW-1185">Reference proteome</keyword>
<evidence type="ECO:0000313" key="2">
    <source>
        <dbReference type="Proteomes" id="UP000318103"/>
    </source>
</evidence>